<evidence type="ECO:0000313" key="3">
    <source>
        <dbReference type="Proteomes" id="UP000807025"/>
    </source>
</evidence>
<reference evidence="2" key="1">
    <citation type="submission" date="2020-11" db="EMBL/GenBank/DDBJ databases">
        <authorList>
            <consortium name="DOE Joint Genome Institute"/>
            <person name="Ahrendt S."/>
            <person name="Riley R."/>
            <person name="Andreopoulos W."/>
            <person name="Labutti K."/>
            <person name="Pangilinan J."/>
            <person name="Ruiz-Duenas F.J."/>
            <person name="Barrasa J.M."/>
            <person name="Sanchez-Garcia M."/>
            <person name="Camarero S."/>
            <person name="Miyauchi S."/>
            <person name="Serrano A."/>
            <person name="Linde D."/>
            <person name="Babiker R."/>
            <person name="Drula E."/>
            <person name="Ayuso-Fernandez I."/>
            <person name="Pacheco R."/>
            <person name="Padilla G."/>
            <person name="Ferreira P."/>
            <person name="Barriuso J."/>
            <person name="Kellner H."/>
            <person name="Castanera R."/>
            <person name="Alfaro M."/>
            <person name="Ramirez L."/>
            <person name="Pisabarro A.G."/>
            <person name="Kuo A."/>
            <person name="Tritt A."/>
            <person name="Lipzen A."/>
            <person name="He G."/>
            <person name="Yan M."/>
            <person name="Ng V."/>
            <person name="Cullen D."/>
            <person name="Martin F."/>
            <person name="Rosso M.-N."/>
            <person name="Henrissat B."/>
            <person name="Hibbett D."/>
            <person name="Martinez A.T."/>
            <person name="Grigoriev I.V."/>
        </authorList>
    </citation>
    <scope>NUCLEOTIDE SEQUENCE</scope>
    <source>
        <strain evidence="2">ATCC 90797</strain>
    </source>
</reference>
<proteinExistence type="predicted"/>
<name>A0A9P6D8D1_PLEER</name>
<organism evidence="2 3">
    <name type="scientific">Pleurotus eryngii</name>
    <name type="common">Boletus of the steppes</name>
    <dbReference type="NCBI Taxonomy" id="5323"/>
    <lineage>
        <taxon>Eukaryota</taxon>
        <taxon>Fungi</taxon>
        <taxon>Dikarya</taxon>
        <taxon>Basidiomycota</taxon>
        <taxon>Agaricomycotina</taxon>
        <taxon>Agaricomycetes</taxon>
        <taxon>Agaricomycetidae</taxon>
        <taxon>Agaricales</taxon>
        <taxon>Pleurotineae</taxon>
        <taxon>Pleurotaceae</taxon>
        <taxon>Pleurotus</taxon>
    </lineage>
</organism>
<dbReference type="AlphaFoldDB" id="A0A9P6D8D1"/>
<evidence type="ECO:0000256" key="1">
    <source>
        <dbReference type="SAM" id="MobiDB-lite"/>
    </source>
</evidence>
<dbReference type="EMBL" id="MU154771">
    <property type="protein sequence ID" value="KAF9487509.1"/>
    <property type="molecule type" value="Genomic_DNA"/>
</dbReference>
<feature type="region of interest" description="Disordered" evidence="1">
    <location>
        <begin position="18"/>
        <end position="73"/>
    </location>
</feature>
<protein>
    <submittedName>
        <fullName evidence="2">Uncharacterized protein</fullName>
    </submittedName>
</protein>
<comment type="caution">
    <text evidence="2">The sequence shown here is derived from an EMBL/GenBank/DDBJ whole genome shotgun (WGS) entry which is preliminary data.</text>
</comment>
<sequence>MVCKIVVLKKCAAVKSKEMVSSETDEMGEAGPSVVSLGKPCGHPEPSSNESEKFLELSDNDDESDIGKQQNPYWQAKPRKGSMALLKVKIMERNMCGMTCSPSLGLTDEGGGHTSAGQVANICAGDKLVDRQHGPTNSYKASIGDSSWCLTCLVEMAWPTQKAPSSKEASQCIRWRARHMMDEHCHTPLHPPTGTASSTIALTSSCIPFNSVTTFTVPNAFSVIGT</sequence>
<dbReference type="Proteomes" id="UP000807025">
    <property type="component" value="Unassembled WGS sequence"/>
</dbReference>
<evidence type="ECO:0000313" key="2">
    <source>
        <dbReference type="EMBL" id="KAF9487509.1"/>
    </source>
</evidence>
<keyword evidence="3" id="KW-1185">Reference proteome</keyword>
<accession>A0A9P6D8D1</accession>
<gene>
    <name evidence="2" type="ORF">BDN71DRAFT_1436796</name>
</gene>